<keyword evidence="1" id="KW-0472">Membrane</keyword>
<keyword evidence="1" id="KW-0812">Transmembrane</keyword>
<reference evidence="2 3" key="1">
    <citation type="journal article" date="2016" name="Nat. Commun.">
        <title>Thousands of microbial genomes shed light on interconnected biogeochemical processes in an aquifer system.</title>
        <authorList>
            <person name="Anantharaman K."/>
            <person name="Brown C.T."/>
            <person name="Hug L.A."/>
            <person name="Sharon I."/>
            <person name="Castelle C.J."/>
            <person name="Probst A.J."/>
            <person name="Thomas B.C."/>
            <person name="Singh A."/>
            <person name="Wilkins M.J."/>
            <person name="Karaoz U."/>
            <person name="Brodie E.L."/>
            <person name="Williams K.H."/>
            <person name="Hubbard S.S."/>
            <person name="Banfield J.F."/>
        </authorList>
    </citation>
    <scope>NUCLEOTIDE SEQUENCE [LARGE SCALE GENOMIC DNA]</scope>
</reference>
<proteinExistence type="predicted"/>
<dbReference type="AlphaFoldDB" id="A0A1G2EW18"/>
<dbReference type="Gene3D" id="3.40.50.150">
    <property type="entry name" value="Vaccinia Virus protein VP39"/>
    <property type="match status" value="1"/>
</dbReference>
<dbReference type="PANTHER" id="PTHR43861">
    <property type="entry name" value="TRANS-ACONITATE 2-METHYLTRANSFERASE-RELATED"/>
    <property type="match status" value="1"/>
</dbReference>
<name>A0A1G2EW18_9BACT</name>
<dbReference type="Pfam" id="PF13489">
    <property type="entry name" value="Methyltransf_23"/>
    <property type="match status" value="1"/>
</dbReference>
<feature type="transmembrane region" description="Helical" evidence="1">
    <location>
        <begin position="260"/>
        <end position="283"/>
    </location>
</feature>
<gene>
    <name evidence="2" type="ORF">A2931_00925</name>
</gene>
<evidence type="ECO:0000256" key="1">
    <source>
        <dbReference type="SAM" id="Phobius"/>
    </source>
</evidence>
<dbReference type="CDD" id="cd02440">
    <property type="entry name" value="AdoMet_MTases"/>
    <property type="match status" value="1"/>
</dbReference>
<dbReference type="PANTHER" id="PTHR43861:SF6">
    <property type="entry name" value="METHYLTRANSFERASE TYPE 11"/>
    <property type="match status" value="1"/>
</dbReference>
<evidence type="ECO:0008006" key="4">
    <source>
        <dbReference type="Google" id="ProtNLM"/>
    </source>
</evidence>
<evidence type="ECO:0000313" key="3">
    <source>
        <dbReference type="Proteomes" id="UP000177486"/>
    </source>
</evidence>
<accession>A0A1G2EW18</accession>
<sequence>MNCPICGFYSEDSLTAARLPRFFRCPNCSGYFHREKNIPRYEETYFFEKTKPSVFGRVVSKLLGVFSVLYLERIKKLLSQKNGLILDYGCGDGRRVSYLNKKGFYADGYDPSESAVRLAQKNSISVFSEIPQKKYDLMMFWHSLEHSDQPFLDIQNCKKYLSANAKLLIAVPNADSFGAWIARDRWFGYDWPFHRVHFTPEAVKVLLEKNGIRLLSVDYFNPEYTLAFTAQTFLNLFLPKNVFYSAVSNRRKEFGGFKTASLSALSLALLLIFSPFLLIFYIIELIAKKTGSIIVIAQNQ</sequence>
<dbReference type="EMBL" id="MHMQ01000031">
    <property type="protein sequence ID" value="OGZ29917.1"/>
    <property type="molecule type" value="Genomic_DNA"/>
</dbReference>
<protein>
    <recommendedName>
        <fullName evidence="4">Methyltransferase type 11 domain-containing protein</fullName>
    </recommendedName>
</protein>
<organism evidence="2 3">
    <name type="scientific">Candidatus Niyogibacteria bacterium RIFCSPLOWO2_01_FULL_45_48</name>
    <dbReference type="NCBI Taxonomy" id="1801724"/>
    <lineage>
        <taxon>Bacteria</taxon>
        <taxon>Candidatus Niyogiibacteriota</taxon>
    </lineage>
</organism>
<dbReference type="Proteomes" id="UP000177486">
    <property type="component" value="Unassembled WGS sequence"/>
</dbReference>
<dbReference type="SUPFAM" id="SSF53335">
    <property type="entry name" value="S-adenosyl-L-methionine-dependent methyltransferases"/>
    <property type="match status" value="1"/>
</dbReference>
<keyword evidence="1" id="KW-1133">Transmembrane helix</keyword>
<evidence type="ECO:0000313" key="2">
    <source>
        <dbReference type="EMBL" id="OGZ29917.1"/>
    </source>
</evidence>
<comment type="caution">
    <text evidence="2">The sequence shown here is derived from an EMBL/GenBank/DDBJ whole genome shotgun (WGS) entry which is preliminary data.</text>
</comment>
<dbReference type="InterPro" id="IPR029063">
    <property type="entry name" value="SAM-dependent_MTases_sf"/>
</dbReference>